<reference evidence="10 11" key="1">
    <citation type="submission" date="2018-11" db="EMBL/GenBank/DDBJ databases">
        <title>Chitinophaga lutea sp.nov., isolate from arsenic contaminated soil.</title>
        <authorList>
            <person name="Zong Y."/>
        </authorList>
    </citation>
    <scope>NUCLEOTIDE SEQUENCE [LARGE SCALE GENOMIC DNA]</scope>
    <source>
        <strain evidence="10 11">ZY74</strain>
    </source>
</reference>
<evidence type="ECO:0000256" key="5">
    <source>
        <dbReference type="ARBA" id="ARBA00023136"/>
    </source>
</evidence>
<dbReference type="PROSITE" id="PS00018">
    <property type="entry name" value="EF_HAND_1"/>
    <property type="match status" value="1"/>
</dbReference>
<keyword evidence="5 7" id="KW-0472">Membrane</keyword>
<dbReference type="InterPro" id="IPR008969">
    <property type="entry name" value="CarboxyPept-like_regulatory"/>
</dbReference>
<keyword evidence="10" id="KW-0675">Receptor</keyword>
<gene>
    <name evidence="10" type="ORF">EGT74_25500</name>
</gene>
<evidence type="ECO:0000256" key="7">
    <source>
        <dbReference type="PROSITE-ProRule" id="PRU01360"/>
    </source>
</evidence>
<evidence type="ECO:0000259" key="9">
    <source>
        <dbReference type="Pfam" id="PF07715"/>
    </source>
</evidence>
<keyword evidence="8" id="KW-0732">Signal</keyword>
<keyword evidence="4 7" id="KW-0812">Transmembrane</keyword>
<dbReference type="InterPro" id="IPR036942">
    <property type="entry name" value="Beta-barrel_TonB_sf"/>
</dbReference>
<evidence type="ECO:0000313" key="10">
    <source>
        <dbReference type="EMBL" id="RPE05725.1"/>
    </source>
</evidence>
<dbReference type="NCBIfam" id="TIGR04056">
    <property type="entry name" value="OMP_RagA_SusC"/>
    <property type="match status" value="1"/>
</dbReference>
<evidence type="ECO:0000313" key="11">
    <source>
        <dbReference type="Proteomes" id="UP000278351"/>
    </source>
</evidence>
<name>A0A3N4PC98_9BACT</name>
<dbReference type="InterPro" id="IPR012910">
    <property type="entry name" value="Plug_dom"/>
</dbReference>
<dbReference type="PROSITE" id="PS52016">
    <property type="entry name" value="TONB_DEPENDENT_REC_3"/>
    <property type="match status" value="1"/>
</dbReference>
<dbReference type="Pfam" id="PF07715">
    <property type="entry name" value="Plug"/>
    <property type="match status" value="1"/>
</dbReference>
<dbReference type="Gene3D" id="2.170.130.10">
    <property type="entry name" value="TonB-dependent receptor, plug domain"/>
    <property type="match status" value="1"/>
</dbReference>
<dbReference type="InterPro" id="IPR023996">
    <property type="entry name" value="TonB-dep_OMP_SusC/RagA"/>
</dbReference>
<dbReference type="GO" id="GO:0009279">
    <property type="term" value="C:cell outer membrane"/>
    <property type="evidence" value="ECO:0007669"/>
    <property type="project" value="UniProtKB-SubCell"/>
</dbReference>
<feature type="domain" description="TonB-dependent receptor plug" evidence="9">
    <location>
        <begin position="122"/>
        <end position="230"/>
    </location>
</feature>
<dbReference type="EMBL" id="RPDH01000003">
    <property type="protein sequence ID" value="RPE05725.1"/>
    <property type="molecule type" value="Genomic_DNA"/>
</dbReference>
<dbReference type="InterPro" id="IPR039426">
    <property type="entry name" value="TonB-dep_rcpt-like"/>
</dbReference>
<dbReference type="InterPro" id="IPR023997">
    <property type="entry name" value="TonB-dep_OMP_SusC/RagA_CS"/>
</dbReference>
<evidence type="ECO:0000256" key="1">
    <source>
        <dbReference type="ARBA" id="ARBA00004571"/>
    </source>
</evidence>
<dbReference type="Pfam" id="PF13715">
    <property type="entry name" value="CarbopepD_reg_2"/>
    <property type="match status" value="1"/>
</dbReference>
<dbReference type="FunFam" id="2.170.130.10:FF:000008">
    <property type="entry name" value="SusC/RagA family TonB-linked outer membrane protein"/>
    <property type="match status" value="1"/>
</dbReference>
<dbReference type="Proteomes" id="UP000278351">
    <property type="component" value="Unassembled WGS sequence"/>
</dbReference>
<protein>
    <submittedName>
        <fullName evidence="10">TonB-dependent receptor</fullName>
    </submittedName>
</protein>
<evidence type="ECO:0000256" key="8">
    <source>
        <dbReference type="SAM" id="SignalP"/>
    </source>
</evidence>
<comment type="subcellular location">
    <subcellularLocation>
        <location evidence="1 7">Cell outer membrane</location>
        <topology evidence="1 7">Multi-pass membrane protein</topology>
    </subcellularLocation>
</comment>
<keyword evidence="6 7" id="KW-0998">Cell outer membrane</keyword>
<keyword evidence="11" id="KW-1185">Reference proteome</keyword>
<accession>A0A3N4PC98</accession>
<dbReference type="SUPFAM" id="SSF49464">
    <property type="entry name" value="Carboxypeptidase regulatory domain-like"/>
    <property type="match status" value="1"/>
</dbReference>
<feature type="signal peptide" evidence="8">
    <location>
        <begin position="1"/>
        <end position="21"/>
    </location>
</feature>
<keyword evidence="2 7" id="KW-0813">Transport</keyword>
<feature type="chain" id="PRO_5018187250" evidence="8">
    <location>
        <begin position="22"/>
        <end position="1051"/>
    </location>
</feature>
<dbReference type="InterPro" id="IPR018247">
    <property type="entry name" value="EF_Hand_1_Ca_BS"/>
</dbReference>
<dbReference type="Gene3D" id="2.60.40.1120">
    <property type="entry name" value="Carboxypeptidase-like, regulatory domain"/>
    <property type="match status" value="1"/>
</dbReference>
<dbReference type="Gene3D" id="2.40.170.20">
    <property type="entry name" value="TonB-dependent receptor, beta-barrel domain"/>
    <property type="match status" value="1"/>
</dbReference>
<dbReference type="NCBIfam" id="TIGR04057">
    <property type="entry name" value="SusC_RagA_signa"/>
    <property type="match status" value="1"/>
</dbReference>
<evidence type="ECO:0000256" key="3">
    <source>
        <dbReference type="ARBA" id="ARBA00022452"/>
    </source>
</evidence>
<dbReference type="SUPFAM" id="SSF56935">
    <property type="entry name" value="Porins"/>
    <property type="match status" value="1"/>
</dbReference>
<keyword evidence="3 7" id="KW-1134">Transmembrane beta strand</keyword>
<dbReference type="InterPro" id="IPR037066">
    <property type="entry name" value="Plug_dom_sf"/>
</dbReference>
<proteinExistence type="inferred from homology"/>
<comment type="similarity">
    <text evidence="7">Belongs to the TonB-dependent receptor family.</text>
</comment>
<sequence length="1051" mass="116018">MNVKIFLMLSLCIAFIRTAYAQNSTSPDRTITGKITDMEGEPLPGVTILLKGGKAQAMTNDVGVYSIRIPQTPSPVLVFSFVGFHTKEARLAPGATVYNTKLEPSIKGLNDVVVIGYGTVKRKDVTGSVGEVKMADMEKAPVASFEQALAGRVAGVQVSSTDGQPGAGLQIVIRGNNSVTQENSPLYVVDGFPMESPDNNVINPADIASIEVLKDASATAIYGARGANGVIMITTKQGKLGAPVVNYQTWMGVMQNIRQQEMMEPYEFVKYQLEMNPGMYTPIYLKDGKTLESYRNVKGVNWQDLVFRNAFVHNHNLSLRGGTDKTKYSLSGSILSQDGIIINSGFRRYQGRASIDQTISNKVKAGINVNYTGTKTFGTFANSTTSGPASGPTSSLMYSVWGFRPVTGDSTNDASLIDEPFDPNVDPLAEWRINPIISTKNEYNPSFNNTLIANAYAEFKPLKYFTLRITGGLTKINIRRELFNNSNTRLGNPKSSALGVNGSVDNQEINNLLNENTLSYVRTFNKKHNLNVVGGVTLQKISSYRFGFSSTQVPNEALGMSGLDEGTVTASPNEKSSNALMSFLGRVNYGYNSKYLLTVSFRADGSSKFANGNKWASFPSGALAWRIIEEPFMKQFNWLSDAKLRAGYGLTGNNRVLDFAYLSSLQTFVYSGYSYGNNLEAGLIPGNLGNRKLKWETTAQTDIGLDLGFLKNRITLTTDYYKKNTRDLLLLATLPGSTGYLSGFRNVGRVSNEGLEFTLNTVNVQGKKFTWSSNFNIAFNRNKVLQLNDGEPSMATRITWGNFNNAFPYIAIPGQPIAQFYGFLFDGVYQYSDFNKLPNGSYVLRDDVPNNTMPRANITPGHIKYKDINNDGQVDNNDLTIIGNPNPKHTGGFSNNFTYGGFDLNVFFQWSYGNDLLNANRIEFEGGDVVRHYLNMFKSFEKRWTPENQTNELYRVGGQGPQVYSSRTIEDGSYLRLKTVALGYTLPASILRRAHIKTLRVYAAAQNLYTWTNYTGLDPEVSVRHSALTPGFDWSAYPKARTLTLGLDLTF</sequence>
<evidence type="ECO:0000256" key="2">
    <source>
        <dbReference type="ARBA" id="ARBA00022448"/>
    </source>
</evidence>
<comment type="caution">
    <text evidence="10">The sequence shown here is derived from an EMBL/GenBank/DDBJ whole genome shotgun (WGS) entry which is preliminary data.</text>
</comment>
<organism evidence="10 11">
    <name type="scientific">Chitinophaga lutea</name>
    <dbReference type="NCBI Taxonomy" id="2488634"/>
    <lineage>
        <taxon>Bacteria</taxon>
        <taxon>Pseudomonadati</taxon>
        <taxon>Bacteroidota</taxon>
        <taxon>Chitinophagia</taxon>
        <taxon>Chitinophagales</taxon>
        <taxon>Chitinophagaceae</taxon>
        <taxon>Chitinophaga</taxon>
    </lineage>
</organism>
<evidence type="ECO:0000256" key="4">
    <source>
        <dbReference type="ARBA" id="ARBA00022692"/>
    </source>
</evidence>
<dbReference type="OrthoDB" id="9768177at2"/>
<dbReference type="AlphaFoldDB" id="A0A3N4PC98"/>
<evidence type="ECO:0000256" key="6">
    <source>
        <dbReference type="ARBA" id="ARBA00023237"/>
    </source>
</evidence>
<dbReference type="RefSeq" id="WP_123849376.1">
    <property type="nucleotide sequence ID" value="NZ_RPDH01000003.1"/>
</dbReference>